<comment type="caution">
    <text evidence="2">The sequence shown here is derived from an EMBL/GenBank/DDBJ whole genome shotgun (WGS) entry which is preliminary data.</text>
</comment>
<gene>
    <name evidence="2" type="ORF">G2W53_039667</name>
</gene>
<sequence>MEGYESIFDLVSTSETPINVLDLDFQSSESEKTNEITAIARRQEDDNKEKENN</sequence>
<evidence type="ECO:0000256" key="1">
    <source>
        <dbReference type="SAM" id="MobiDB-lite"/>
    </source>
</evidence>
<proteinExistence type="predicted"/>
<feature type="compositionally biased region" description="Basic and acidic residues" evidence="1">
    <location>
        <begin position="41"/>
        <end position="53"/>
    </location>
</feature>
<organism evidence="2 3">
    <name type="scientific">Senna tora</name>
    <dbReference type="NCBI Taxonomy" id="362788"/>
    <lineage>
        <taxon>Eukaryota</taxon>
        <taxon>Viridiplantae</taxon>
        <taxon>Streptophyta</taxon>
        <taxon>Embryophyta</taxon>
        <taxon>Tracheophyta</taxon>
        <taxon>Spermatophyta</taxon>
        <taxon>Magnoliopsida</taxon>
        <taxon>eudicotyledons</taxon>
        <taxon>Gunneridae</taxon>
        <taxon>Pentapetalae</taxon>
        <taxon>rosids</taxon>
        <taxon>fabids</taxon>
        <taxon>Fabales</taxon>
        <taxon>Fabaceae</taxon>
        <taxon>Caesalpinioideae</taxon>
        <taxon>Cassia clade</taxon>
        <taxon>Senna</taxon>
    </lineage>
</organism>
<evidence type="ECO:0000313" key="2">
    <source>
        <dbReference type="EMBL" id="KAF7807506.1"/>
    </source>
</evidence>
<dbReference type="AlphaFoldDB" id="A0A834SQC9"/>
<reference evidence="2" key="1">
    <citation type="submission" date="2020-09" db="EMBL/GenBank/DDBJ databases">
        <title>Genome-Enabled Discovery of Anthraquinone Biosynthesis in Senna tora.</title>
        <authorList>
            <person name="Kang S.-H."/>
            <person name="Pandey R.P."/>
            <person name="Lee C.-M."/>
            <person name="Sim J.-S."/>
            <person name="Jeong J.-T."/>
            <person name="Choi B.-S."/>
            <person name="Jung M."/>
            <person name="Ginzburg D."/>
            <person name="Zhao K."/>
            <person name="Won S.Y."/>
            <person name="Oh T.-J."/>
            <person name="Yu Y."/>
            <person name="Kim N.-H."/>
            <person name="Lee O.R."/>
            <person name="Lee T.-H."/>
            <person name="Bashyal P."/>
            <person name="Kim T.-S."/>
            <person name="Lee W.-H."/>
            <person name="Kawkins C."/>
            <person name="Kim C.-K."/>
            <person name="Kim J.S."/>
            <person name="Ahn B.O."/>
            <person name="Rhee S.Y."/>
            <person name="Sohng J.K."/>
        </authorList>
    </citation>
    <scope>NUCLEOTIDE SEQUENCE</scope>
    <source>
        <tissue evidence="2">Leaf</tissue>
    </source>
</reference>
<keyword evidence="3" id="KW-1185">Reference proteome</keyword>
<protein>
    <submittedName>
        <fullName evidence="2">Putative cyclin-D6-1</fullName>
    </submittedName>
</protein>
<evidence type="ECO:0000313" key="3">
    <source>
        <dbReference type="Proteomes" id="UP000634136"/>
    </source>
</evidence>
<feature type="region of interest" description="Disordered" evidence="1">
    <location>
        <begin position="27"/>
        <end position="53"/>
    </location>
</feature>
<dbReference type="Proteomes" id="UP000634136">
    <property type="component" value="Unassembled WGS sequence"/>
</dbReference>
<name>A0A834SQC9_9FABA</name>
<dbReference type="EMBL" id="JAAIUW010000012">
    <property type="protein sequence ID" value="KAF7807506.1"/>
    <property type="molecule type" value="Genomic_DNA"/>
</dbReference>
<accession>A0A834SQC9</accession>